<dbReference type="SMART" id="SM00409">
    <property type="entry name" value="IG"/>
    <property type="match status" value="2"/>
</dbReference>
<dbReference type="InterPro" id="IPR013106">
    <property type="entry name" value="Ig_V-set"/>
</dbReference>
<dbReference type="GO" id="GO:0002376">
    <property type="term" value="P:immune system process"/>
    <property type="evidence" value="ECO:0007669"/>
    <property type="project" value="UniProtKB-KW"/>
</dbReference>
<evidence type="ECO:0000256" key="8">
    <source>
        <dbReference type="SAM" id="Phobius"/>
    </source>
</evidence>
<proteinExistence type="predicted"/>
<dbReference type="GO" id="GO:0005886">
    <property type="term" value="C:plasma membrane"/>
    <property type="evidence" value="ECO:0007669"/>
    <property type="project" value="UniProtKB-SubCell"/>
</dbReference>
<dbReference type="PANTHER" id="PTHR19433">
    <property type="entry name" value="T-CELL RECEPTOR ALPHA CHAIN V REGION-RELATED"/>
    <property type="match status" value="1"/>
</dbReference>
<feature type="domain" description="Ig-like" evidence="9">
    <location>
        <begin position="52"/>
        <end position="153"/>
    </location>
</feature>
<accession>A0A3B3V607</accession>
<evidence type="ECO:0000256" key="3">
    <source>
        <dbReference type="ARBA" id="ARBA00022729"/>
    </source>
</evidence>
<evidence type="ECO:0000313" key="10">
    <source>
        <dbReference type="Ensembl" id="ENSPLAP00000020319.1"/>
    </source>
</evidence>
<dbReference type="GO" id="GO:0009617">
    <property type="term" value="P:response to bacterium"/>
    <property type="evidence" value="ECO:0007669"/>
    <property type="project" value="TreeGrafter"/>
</dbReference>
<dbReference type="SUPFAM" id="SSF48726">
    <property type="entry name" value="Immunoglobulin"/>
    <property type="match status" value="2"/>
</dbReference>
<evidence type="ECO:0000256" key="6">
    <source>
        <dbReference type="ARBA" id="ARBA00023157"/>
    </source>
</evidence>
<dbReference type="STRING" id="48699.ENSPLAP00000020319"/>
<keyword evidence="11" id="KW-1185">Reference proteome</keyword>
<evidence type="ECO:0000256" key="2">
    <source>
        <dbReference type="ARBA" id="ARBA00022475"/>
    </source>
</evidence>
<comment type="subcellular location">
    <subcellularLocation>
        <location evidence="1">Cell membrane</location>
    </subcellularLocation>
</comment>
<dbReference type="InterPro" id="IPR036179">
    <property type="entry name" value="Ig-like_dom_sf"/>
</dbReference>
<dbReference type="Pfam" id="PF07686">
    <property type="entry name" value="V-set"/>
    <property type="match status" value="1"/>
</dbReference>
<dbReference type="InterPro" id="IPR013783">
    <property type="entry name" value="Ig-like_fold"/>
</dbReference>
<evidence type="ECO:0000259" key="9">
    <source>
        <dbReference type="PROSITE" id="PS50835"/>
    </source>
</evidence>
<dbReference type="Ensembl" id="ENSPLAT00000013882.1">
    <property type="protein sequence ID" value="ENSPLAP00000020319.1"/>
    <property type="gene ID" value="ENSPLAG00000003121.1"/>
</dbReference>
<feature type="transmembrane region" description="Helical" evidence="8">
    <location>
        <begin position="164"/>
        <end position="187"/>
    </location>
</feature>
<dbReference type="PROSITE" id="PS50835">
    <property type="entry name" value="IG_LIKE"/>
    <property type="match status" value="1"/>
</dbReference>
<evidence type="ECO:0000256" key="7">
    <source>
        <dbReference type="ARBA" id="ARBA00023180"/>
    </source>
</evidence>
<reference evidence="10" key="2">
    <citation type="submission" date="2025-09" db="UniProtKB">
        <authorList>
            <consortium name="Ensembl"/>
        </authorList>
    </citation>
    <scope>IDENTIFICATION</scope>
</reference>
<dbReference type="Gene3D" id="2.60.40.10">
    <property type="entry name" value="Immunoglobulins"/>
    <property type="match status" value="2"/>
</dbReference>
<keyword evidence="6" id="KW-1015">Disulfide bond</keyword>
<reference evidence="10" key="1">
    <citation type="submission" date="2025-08" db="UniProtKB">
        <authorList>
            <consortium name="Ensembl"/>
        </authorList>
    </citation>
    <scope>IDENTIFICATION</scope>
</reference>
<protein>
    <recommendedName>
        <fullName evidence="9">Ig-like domain-containing protein</fullName>
    </recommendedName>
</protein>
<evidence type="ECO:0000256" key="5">
    <source>
        <dbReference type="ARBA" id="ARBA00023136"/>
    </source>
</evidence>
<dbReference type="InterPro" id="IPR007110">
    <property type="entry name" value="Ig-like_dom"/>
</dbReference>
<keyword evidence="8" id="KW-1133">Transmembrane helix</keyword>
<keyword evidence="3" id="KW-0732">Signal</keyword>
<evidence type="ECO:0000313" key="11">
    <source>
        <dbReference type="Proteomes" id="UP000261500"/>
    </source>
</evidence>
<dbReference type="Proteomes" id="UP000261500">
    <property type="component" value="Unplaced"/>
</dbReference>
<keyword evidence="4" id="KW-0391">Immunity</keyword>
<evidence type="ECO:0000256" key="4">
    <source>
        <dbReference type="ARBA" id="ARBA00022859"/>
    </source>
</evidence>
<keyword evidence="7" id="KW-0325">Glycoprotein</keyword>
<evidence type="ECO:0000256" key="1">
    <source>
        <dbReference type="ARBA" id="ARBA00004236"/>
    </source>
</evidence>
<dbReference type="AlphaFoldDB" id="A0A3B3V607"/>
<dbReference type="InterPro" id="IPR052051">
    <property type="entry name" value="TCR_complex_component"/>
</dbReference>
<keyword evidence="2" id="KW-1003">Cell membrane</keyword>
<dbReference type="GeneTree" id="ENSGT00950000182968"/>
<sequence>VAAQIQDGVNNLMITNLQPEDSGTYYCGVLEFGTTEFGQGVFLHVRNNNMNPSVHRLALKSIGLGESVNLTCDVFPERCTGEQRLCWFRDDASQRAVWCSSDVRCVRSTDENPLRTRCTSNLELKSVTSSDVGTYYCTLTSCGSTVSGDRTVVQIVDSSSGPSILVSCLSAALAVSVVGILALSFLVCRLQLKLLSSCKRTASHLTRSAAANPTVQGDVDDLHYAALSLKRSDERHIQEDEQVNICVYSSVKSKKK</sequence>
<dbReference type="InterPro" id="IPR003599">
    <property type="entry name" value="Ig_sub"/>
</dbReference>
<keyword evidence="8" id="KW-0812">Transmembrane</keyword>
<dbReference type="PANTHER" id="PTHR19433:SF111">
    <property type="entry name" value="T CELL RECEPTOR ALPHA VARIABLE 4"/>
    <property type="match status" value="1"/>
</dbReference>
<name>A0A3B3V607_9TELE</name>
<keyword evidence="5 8" id="KW-0472">Membrane</keyword>
<organism evidence="10 11">
    <name type="scientific">Poecilia latipinna</name>
    <name type="common">sailfin molly</name>
    <dbReference type="NCBI Taxonomy" id="48699"/>
    <lineage>
        <taxon>Eukaryota</taxon>
        <taxon>Metazoa</taxon>
        <taxon>Chordata</taxon>
        <taxon>Craniata</taxon>
        <taxon>Vertebrata</taxon>
        <taxon>Euteleostomi</taxon>
        <taxon>Actinopterygii</taxon>
        <taxon>Neopterygii</taxon>
        <taxon>Teleostei</taxon>
        <taxon>Neoteleostei</taxon>
        <taxon>Acanthomorphata</taxon>
        <taxon>Ovalentaria</taxon>
        <taxon>Atherinomorphae</taxon>
        <taxon>Cyprinodontiformes</taxon>
        <taxon>Poeciliidae</taxon>
        <taxon>Poeciliinae</taxon>
        <taxon>Poecilia</taxon>
    </lineage>
</organism>